<sequence length="383" mass="42486">ALNKAKSENTPLFISLTDNGKNRAYGCKPASRLVFGPNESDFPGLGKKLSPFEANKFPSLEDLQRLLIDDLHTARKQNVSNSDHVLQLAEGAAQTDDDDEELKLLNGLTDADREASSAVLSFPSPSLDNICGDAKVEYDNVLRESMTMAAVLPRSTLLSLQHSNEGTTFTTLLSGAIAWIIWPPTEHNINILQSSYEAFAEGFDSTKMCVAGELKGGVCLVQTVGEAIRIPPFCPMMCLSLEASVLATYTVVTASQLADMLRKLPLLLAWFKTETDGERKKTHFIAALLPHLSSILQGSFESTDLKKHKYPYLQEGPLHSLLVGWDKIKHAVVSILEPAEAERVTVMWEEFLRKARGRDCWICGKSISNKLRDMRKHFEAKHW</sequence>
<keyword evidence="2" id="KW-1185">Reference proteome</keyword>
<reference evidence="1" key="1">
    <citation type="journal article" date="2020" name="Stud. Mycol.">
        <title>101 Dothideomycetes genomes: a test case for predicting lifestyles and emergence of pathogens.</title>
        <authorList>
            <person name="Haridas S."/>
            <person name="Albert R."/>
            <person name="Binder M."/>
            <person name="Bloem J."/>
            <person name="Labutti K."/>
            <person name="Salamov A."/>
            <person name="Andreopoulos B."/>
            <person name="Baker S."/>
            <person name="Barry K."/>
            <person name="Bills G."/>
            <person name="Bluhm B."/>
            <person name="Cannon C."/>
            <person name="Castanera R."/>
            <person name="Culley D."/>
            <person name="Daum C."/>
            <person name="Ezra D."/>
            <person name="Gonzalez J."/>
            <person name="Henrissat B."/>
            <person name="Kuo A."/>
            <person name="Liang C."/>
            <person name="Lipzen A."/>
            <person name="Lutzoni F."/>
            <person name="Magnuson J."/>
            <person name="Mondo S."/>
            <person name="Nolan M."/>
            <person name="Ohm R."/>
            <person name="Pangilinan J."/>
            <person name="Park H.-J."/>
            <person name="Ramirez L."/>
            <person name="Alfaro M."/>
            <person name="Sun H."/>
            <person name="Tritt A."/>
            <person name="Yoshinaga Y."/>
            <person name="Zwiers L.-H."/>
            <person name="Turgeon B."/>
            <person name="Goodwin S."/>
            <person name="Spatafora J."/>
            <person name="Crous P."/>
            <person name="Grigoriev I."/>
        </authorList>
    </citation>
    <scope>NUCLEOTIDE SEQUENCE</scope>
    <source>
        <strain evidence="1">CBS 525.71</strain>
    </source>
</reference>
<evidence type="ECO:0000313" key="1">
    <source>
        <dbReference type="EMBL" id="KAF2624174.1"/>
    </source>
</evidence>
<comment type="caution">
    <text evidence="1">The sequence shown here is derived from an EMBL/GenBank/DDBJ whole genome shotgun (WGS) entry which is preliminary data.</text>
</comment>
<dbReference type="EMBL" id="MU006732">
    <property type="protein sequence ID" value="KAF2624174.1"/>
    <property type="molecule type" value="Genomic_DNA"/>
</dbReference>
<feature type="non-terminal residue" evidence="1">
    <location>
        <position position="383"/>
    </location>
</feature>
<evidence type="ECO:0000313" key="2">
    <source>
        <dbReference type="Proteomes" id="UP000799754"/>
    </source>
</evidence>
<feature type="non-terminal residue" evidence="1">
    <location>
        <position position="1"/>
    </location>
</feature>
<accession>A0ACB6RTB1</accession>
<organism evidence="1 2">
    <name type="scientific">Macroventuria anomochaeta</name>
    <dbReference type="NCBI Taxonomy" id="301207"/>
    <lineage>
        <taxon>Eukaryota</taxon>
        <taxon>Fungi</taxon>
        <taxon>Dikarya</taxon>
        <taxon>Ascomycota</taxon>
        <taxon>Pezizomycotina</taxon>
        <taxon>Dothideomycetes</taxon>
        <taxon>Pleosporomycetidae</taxon>
        <taxon>Pleosporales</taxon>
        <taxon>Pleosporineae</taxon>
        <taxon>Didymellaceae</taxon>
        <taxon>Macroventuria</taxon>
    </lineage>
</organism>
<name>A0ACB6RTB1_9PLEO</name>
<gene>
    <name evidence="1" type="ORF">BU25DRAFT_310885</name>
</gene>
<protein>
    <submittedName>
        <fullName evidence="1">Uncharacterized protein</fullName>
    </submittedName>
</protein>
<dbReference type="Proteomes" id="UP000799754">
    <property type="component" value="Unassembled WGS sequence"/>
</dbReference>
<proteinExistence type="predicted"/>